<evidence type="ECO:0000256" key="10">
    <source>
        <dbReference type="ARBA" id="ARBA00044721"/>
    </source>
</evidence>
<protein>
    <recommendedName>
        <fullName evidence="12">Mannosyltransferase</fullName>
        <ecNumber evidence="12">2.4.1.-</ecNumber>
    </recommendedName>
</protein>
<evidence type="ECO:0000256" key="11">
    <source>
        <dbReference type="ARBA" id="ARBA00048899"/>
    </source>
</evidence>
<dbReference type="AlphaFoldDB" id="A0A3S1B8U6"/>
<accession>A0A3S1B8U6</accession>
<evidence type="ECO:0000256" key="8">
    <source>
        <dbReference type="ARBA" id="ARBA00022989"/>
    </source>
</evidence>
<comment type="catalytic activity">
    <reaction evidence="11">
        <text>an alpha-D-Man-(1-&gt;2)-alpha-D-Man-(1-&gt;2)-alpha-D-Man-(1-&gt;3)-[alpha-D-Man-(1-&gt;2)-alpha-D-Man-(1-&gt;3)-alpha-D-Man-(1-&gt;6)]-beta-D-Man-(1-&gt;4)-beta-D-GlcNAc-(1-&gt;4)-alpha-D-GlcNAc-diphospho-di-trans,poly-cis-dolichol + a di-trans,poly-cis-dolichyl beta-D-mannosyl phosphate = an alpha-D-Man-(1-&gt;2)-alpha-D-Man-(1-&gt;2)-alpha-D-Man-(1-&gt;3)-[alpha-D-Man-(1-&gt;2)-alpha-D-Man-(1-&gt;3)-[alpha-D-Man-(1-&gt;6)]-alpha-D-Man-(1-&gt;6)]-beta-D-Man-(1-&gt;4)-beta-D-GlcNAc-(1-&gt;4)-alpha-D-GlcNAc-diphospho-di-trans,poly-cis-dolichol + a di-trans,poly-cis-dolichyl phosphate + H(+)</text>
        <dbReference type="Rhea" id="RHEA:29535"/>
        <dbReference type="Rhea" id="RHEA-COMP:19498"/>
        <dbReference type="Rhea" id="RHEA-COMP:19501"/>
        <dbReference type="Rhea" id="RHEA-COMP:19518"/>
        <dbReference type="Rhea" id="RHEA-COMP:19519"/>
        <dbReference type="ChEBI" id="CHEBI:15378"/>
        <dbReference type="ChEBI" id="CHEBI:57683"/>
        <dbReference type="ChEBI" id="CHEBI:58211"/>
        <dbReference type="ChEBI" id="CHEBI:132517"/>
        <dbReference type="ChEBI" id="CHEBI:132519"/>
        <dbReference type="EC" id="2.4.1.260"/>
    </reaction>
    <physiologicalReaction direction="left-to-right" evidence="11">
        <dbReference type="Rhea" id="RHEA:29536"/>
    </physiologicalReaction>
</comment>
<reference evidence="13 14" key="1">
    <citation type="submission" date="2019-01" db="EMBL/GenBank/DDBJ databases">
        <title>A draft genome assembly of the solar-powered sea slug Elysia chlorotica.</title>
        <authorList>
            <person name="Cai H."/>
            <person name="Li Q."/>
            <person name="Fang X."/>
            <person name="Li J."/>
            <person name="Curtis N.E."/>
            <person name="Altenburger A."/>
            <person name="Shibata T."/>
            <person name="Feng M."/>
            <person name="Maeda T."/>
            <person name="Schwartz J.A."/>
            <person name="Shigenobu S."/>
            <person name="Lundholm N."/>
            <person name="Nishiyama T."/>
            <person name="Yang H."/>
            <person name="Hasebe M."/>
            <person name="Li S."/>
            <person name="Pierce S.K."/>
            <person name="Wang J."/>
        </authorList>
    </citation>
    <scope>NUCLEOTIDE SEQUENCE [LARGE SCALE GENOMIC DNA]</scope>
    <source>
        <strain evidence="13">EC2010</strain>
        <tissue evidence="13">Whole organism of an adult</tissue>
    </source>
</reference>
<comment type="caution">
    <text evidence="13">The sequence shown here is derived from an EMBL/GenBank/DDBJ whole genome shotgun (WGS) entry which is preliminary data.</text>
</comment>
<evidence type="ECO:0000256" key="1">
    <source>
        <dbReference type="ARBA" id="ARBA00004477"/>
    </source>
</evidence>
<evidence type="ECO:0000313" key="13">
    <source>
        <dbReference type="EMBL" id="RUS82562.1"/>
    </source>
</evidence>
<dbReference type="EMBL" id="RQTK01000281">
    <property type="protein sequence ID" value="RUS82562.1"/>
    <property type="molecule type" value="Genomic_DNA"/>
</dbReference>
<dbReference type="GO" id="GO:0005789">
    <property type="term" value="C:endoplasmic reticulum membrane"/>
    <property type="evidence" value="ECO:0007669"/>
    <property type="project" value="UniProtKB-SubCell"/>
</dbReference>
<keyword evidence="9 12" id="KW-0472">Membrane</keyword>
<dbReference type="GO" id="GO:0052917">
    <property type="term" value="F:dol-P-Man:Man(7)GlcNAc(2)-PP-Dol alpha-1,6-mannosyltransferase activity"/>
    <property type="evidence" value="ECO:0007669"/>
    <property type="project" value="UniProtKB-EC"/>
</dbReference>
<proteinExistence type="inferred from homology"/>
<feature type="transmembrane region" description="Helical" evidence="12">
    <location>
        <begin position="130"/>
        <end position="146"/>
    </location>
</feature>
<feature type="transmembrane region" description="Helical" evidence="12">
    <location>
        <begin position="271"/>
        <end position="287"/>
    </location>
</feature>
<feature type="transmembrane region" description="Helical" evidence="12">
    <location>
        <begin position="186"/>
        <end position="207"/>
    </location>
</feature>
<feature type="non-terminal residue" evidence="13">
    <location>
        <position position="455"/>
    </location>
</feature>
<dbReference type="Pfam" id="PF03901">
    <property type="entry name" value="Glyco_transf_22"/>
    <property type="match status" value="1"/>
</dbReference>
<dbReference type="EC" id="2.4.1.-" evidence="12"/>
<dbReference type="InterPro" id="IPR005599">
    <property type="entry name" value="GPI_mannosylTrfase"/>
</dbReference>
<keyword evidence="5" id="KW-0808">Transferase</keyword>
<evidence type="ECO:0000256" key="9">
    <source>
        <dbReference type="ARBA" id="ARBA00023136"/>
    </source>
</evidence>
<evidence type="ECO:0000256" key="4">
    <source>
        <dbReference type="ARBA" id="ARBA00022676"/>
    </source>
</evidence>
<gene>
    <name evidence="13" type="ORF">EGW08_009692</name>
</gene>
<feature type="transmembrane region" description="Helical" evidence="12">
    <location>
        <begin position="240"/>
        <end position="264"/>
    </location>
</feature>
<evidence type="ECO:0000256" key="2">
    <source>
        <dbReference type="ARBA" id="ARBA00004922"/>
    </source>
</evidence>
<dbReference type="GO" id="GO:0006487">
    <property type="term" value="P:protein N-linked glycosylation"/>
    <property type="evidence" value="ECO:0007669"/>
    <property type="project" value="TreeGrafter"/>
</dbReference>
<comment type="subcellular location">
    <subcellularLocation>
        <location evidence="1 12">Endoplasmic reticulum membrane</location>
        <topology evidence="1 12">Multi-pass membrane protein</topology>
    </subcellularLocation>
</comment>
<dbReference type="Proteomes" id="UP000271974">
    <property type="component" value="Unassembled WGS sequence"/>
</dbReference>
<keyword evidence="8 12" id="KW-1133">Transmembrane helix</keyword>
<feature type="transmembrane region" description="Helical" evidence="12">
    <location>
        <begin position="77"/>
        <end position="94"/>
    </location>
</feature>
<comment type="pathway">
    <text evidence="2">Protein modification; protein glycosylation.</text>
</comment>
<evidence type="ECO:0000256" key="6">
    <source>
        <dbReference type="ARBA" id="ARBA00022692"/>
    </source>
</evidence>
<evidence type="ECO:0000256" key="7">
    <source>
        <dbReference type="ARBA" id="ARBA00022824"/>
    </source>
</evidence>
<feature type="transmembrane region" description="Helical" evidence="12">
    <location>
        <begin position="152"/>
        <end position="174"/>
    </location>
</feature>
<evidence type="ECO:0000256" key="3">
    <source>
        <dbReference type="ARBA" id="ARBA00007063"/>
    </source>
</evidence>
<keyword evidence="6 12" id="KW-0812">Transmembrane</keyword>
<dbReference type="STRING" id="188477.A0A3S1B8U6"/>
<evidence type="ECO:0000256" key="12">
    <source>
        <dbReference type="RuleBase" id="RU363075"/>
    </source>
</evidence>
<dbReference type="PANTHER" id="PTHR22760:SF1">
    <property type="entry name" value="DOL-P-MAN:MAN(7)GLCNAC(2)-PP-DOL ALPHA-1,6-MANNOSYLTRANSFERASE"/>
    <property type="match status" value="1"/>
</dbReference>
<comment type="similarity">
    <text evidence="3 12">Belongs to the glycosyltransferase 22 family.</text>
</comment>
<sequence>MLLHLCICPYTKVEESFNIQAVHDILNHGTELEKYDHLEFPGVVPRTFVGPLVVAAVSSPFVLLCNMTGANKMAQQYIARASIGLATAISFIVFCRAVESGFGGNVKKWLILMSVTQFHFMFYMSRPLPNVLALSIVLLALSSWLHQKHRTFIWLSGASIIIFRFDVIMFLGLIAVKELAIGRVGLFRFVSTTIIAGICLLGLTLFVDSYFWRRWLWPEGEVMWFNTVLNKSSQWGTLPFLWYFYSVLPRALGATLVLVPVGVYLMRHVTVLLWPALGYVMLFSLLPHKELRFIIYTFPVFNTVAACALAMLWQSKEKSILRKLLALGSSCLILGNVIITSGFLYVAHNNYPGGDAITALHRLERHEKNVHVHIDVFTAQTGVTRFGQLRKDWIYNKTEDLVPGGWDMQQYTHLLVGGSARETEDLLGTYNATHTVLARIPAYKGISVDKARFPP</sequence>
<dbReference type="UniPathway" id="UPA00378"/>
<feature type="transmembrane region" description="Helical" evidence="12">
    <location>
        <begin position="48"/>
        <end position="65"/>
    </location>
</feature>
<feature type="transmembrane region" description="Helical" evidence="12">
    <location>
        <begin position="324"/>
        <end position="347"/>
    </location>
</feature>
<keyword evidence="14" id="KW-1185">Reference proteome</keyword>
<dbReference type="PANTHER" id="PTHR22760">
    <property type="entry name" value="GLYCOSYLTRANSFERASE"/>
    <property type="match status" value="1"/>
</dbReference>
<dbReference type="OrthoDB" id="19039at2759"/>
<organism evidence="13 14">
    <name type="scientific">Elysia chlorotica</name>
    <name type="common">Eastern emerald elysia</name>
    <name type="synonym">Sea slug</name>
    <dbReference type="NCBI Taxonomy" id="188477"/>
    <lineage>
        <taxon>Eukaryota</taxon>
        <taxon>Metazoa</taxon>
        <taxon>Spiralia</taxon>
        <taxon>Lophotrochozoa</taxon>
        <taxon>Mollusca</taxon>
        <taxon>Gastropoda</taxon>
        <taxon>Heterobranchia</taxon>
        <taxon>Euthyneura</taxon>
        <taxon>Panpulmonata</taxon>
        <taxon>Sacoglossa</taxon>
        <taxon>Placobranchoidea</taxon>
        <taxon>Plakobranchidae</taxon>
        <taxon>Elysia</taxon>
    </lineage>
</organism>
<name>A0A3S1B8U6_ELYCH</name>
<comment type="function">
    <text evidence="10">Mannosyltransferase that operates in the biosynthetic pathway of dolichol-linked oligosaccharides, the glycan precursors employed in protein asparagine (N)-glycosylation. The assembly of dolichol-linked oligosaccharides begins on the cytosolic side of the endoplasmic reticulum membrane and finishes in its lumen. The sequential addition of sugars to dolichol pyrophosphate produces dolichol-linked oligosaccharides containing fourteen sugars, including two GlcNAcs, nine mannoses and three glucoses. Once assembled, the oligosaccharide is transferred from the lipid to nascent proteins by oligosaccharyltransferases. In the lumen of the endoplasmic reticulum, adds the eighth mannose residue in an alpha-1,6 linkage onto Man(7)GlcNAc(2)-PP-dolichol to produce Man(8)GlcNAc(2)-PP-dolichol.</text>
</comment>
<evidence type="ECO:0000313" key="14">
    <source>
        <dbReference type="Proteomes" id="UP000271974"/>
    </source>
</evidence>
<evidence type="ECO:0000256" key="5">
    <source>
        <dbReference type="ARBA" id="ARBA00022679"/>
    </source>
</evidence>
<keyword evidence="4 12" id="KW-0328">Glycosyltransferase</keyword>
<keyword evidence="7 12" id="KW-0256">Endoplasmic reticulum</keyword>
<feature type="transmembrane region" description="Helical" evidence="12">
    <location>
        <begin position="293"/>
        <end position="312"/>
    </location>
</feature>